<accession>A0A392SZJ8</accession>
<dbReference type="Proteomes" id="UP000265520">
    <property type="component" value="Unassembled WGS sequence"/>
</dbReference>
<sequence>MLQTLTLPGRDWRYTASGSRSRLQITDMMHAAKGWAK</sequence>
<keyword evidence="2" id="KW-1185">Reference proteome</keyword>
<organism evidence="1 2">
    <name type="scientific">Trifolium medium</name>
    <dbReference type="NCBI Taxonomy" id="97028"/>
    <lineage>
        <taxon>Eukaryota</taxon>
        <taxon>Viridiplantae</taxon>
        <taxon>Streptophyta</taxon>
        <taxon>Embryophyta</taxon>
        <taxon>Tracheophyta</taxon>
        <taxon>Spermatophyta</taxon>
        <taxon>Magnoliopsida</taxon>
        <taxon>eudicotyledons</taxon>
        <taxon>Gunneridae</taxon>
        <taxon>Pentapetalae</taxon>
        <taxon>rosids</taxon>
        <taxon>fabids</taxon>
        <taxon>Fabales</taxon>
        <taxon>Fabaceae</taxon>
        <taxon>Papilionoideae</taxon>
        <taxon>50 kb inversion clade</taxon>
        <taxon>NPAAA clade</taxon>
        <taxon>Hologalegina</taxon>
        <taxon>IRL clade</taxon>
        <taxon>Trifolieae</taxon>
        <taxon>Trifolium</taxon>
    </lineage>
</organism>
<dbReference type="AlphaFoldDB" id="A0A392SZJ8"/>
<proteinExistence type="predicted"/>
<evidence type="ECO:0000313" key="2">
    <source>
        <dbReference type="Proteomes" id="UP000265520"/>
    </source>
</evidence>
<feature type="non-terminal residue" evidence="1">
    <location>
        <position position="37"/>
    </location>
</feature>
<dbReference type="EMBL" id="LXQA010464065">
    <property type="protein sequence ID" value="MCI53495.1"/>
    <property type="molecule type" value="Genomic_DNA"/>
</dbReference>
<comment type="caution">
    <text evidence="1">The sequence shown here is derived from an EMBL/GenBank/DDBJ whole genome shotgun (WGS) entry which is preliminary data.</text>
</comment>
<evidence type="ECO:0000313" key="1">
    <source>
        <dbReference type="EMBL" id="MCI53495.1"/>
    </source>
</evidence>
<protein>
    <submittedName>
        <fullName evidence="1">Uncharacterized protein</fullName>
    </submittedName>
</protein>
<name>A0A392SZJ8_9FABA</name>
<reference evidence="1 2" key="1">
    <citation type="journal article" date="2018" name="Front. Plant Sci.">
        <title>Red Clover (Trifolium pratense) and Zigzag Clover (T. medium) - A Picture of Genomic Similarities and Differences.</title>
        <authorList>
            <person name="Dluhosova J."/>
            <person name="Istvanek J."/>
            <person name="Nedelnik J."/>
            <person name="Repkova J."/>
        </authorList>
    </citation>
    <scope>NUCLEOTIDE SEQUENCE [LARGE SCALE GENOMIC DNA]</scope>
    <source>
        <strain evidence="2">cv. 10/8</strain>
        <tissue evidence="1">Leaf</tissue>
    </source>
</reference>